<keyword evidence="5" id="KW-0804">Transcription</keyword>
<keyword evidence="4" id="KW-0238">DNA-binding</keyword>
<dbReference type="InterPro" id="IPR009057">
    <property type="entry name" value="Homeodomain-like_sf"/>
</dbReference>
<dbReference type="InterPro" id="IPR001005">
    <property type="entry name" value="SANT/Myb"/>
</dbReference>
<dbReference type="FunFam" id="1.10.10.60:FF:000060">
    <property type="entry name" value="MYB transcription factor"/>
    <property type="match status" value="1"/>
</dbReference>
<keyword evidence="3" id="KW-0805">Transcription regulation</keyword>
<dbReference type="GO" id="GO:0005634">
    <property type="term" value="C:nucleus"/>
    <property type="evidence" value="ECO:0007669"/>
    <property type="project" value="UniProtKB-SubCell"/>
</dbReference>
<dbReference type="SMART" id="SM00717">
    <property type="entry name" value="SANT"/>
    <property type="match status" value="2"/>
</dbReference>
<dbReference type="Pfam" id="PF00249">
    <property type="entry name" value="Myb_DNA-binding"/>
    <property type="match status" value="2"/>
</dbReference>
<dbReference type="PROSITE" id="PS50090">
    <property type="entry name" value="MYB_LIKE"/>
    <property type="match status" value="2"/>
</dbReference>
<dbReference type="OrthoDB" id="2143914at2759"/>
<evidence type="ECO:0000256" key="3">
    <source>
        <dbReference type="ARBA" id="ARBA00023015"/>
    </source>
</evidence>
<dbReference type="SUPFAM" id="SSF46689">
    <property type="entry name" value="Homeodomain-like"/>
    <property type="match status" value="1"/>
</dbReference>
<dbReference type="FunFam" id="1.10.10.60:FF:000356">
    <property type="entry name" value="MYB transcription factor"/>
    <property type="match status" value="1"/>
</dbReference>
<feature type="region of interest" description="Disordered" evidence="7">
    <location>
        <begin position="1"/>
        <end position="26"/>
    </location>
</feature>
<keyword evidence="6" id="KW-0539">Nucleus</keyword>
<evidence type="ECO:0000256" key="7">
    <source>
        <dbReference type="SAM" id="MobiDB-lite"/>
    </source>
</evidence>
<evidence type="ECO:0000256" key="2">
    <source>
        <dbReference type="ARBA" id="ARBA00022737"/>
    </source>
</evidence>
<dbReference type="InterPro" id="IPR017930">
    <property type="entry name" value="Myb_dom"/>
</dbReference>
<dbReference type="PANTHER" id="PTHR45614">
    <property type="entry name" value="MYB PROTEIN-RELATED"/>
    <property type="match status" value="1"/>
</dbReference>
<evidence type="ECO:0000256" key="6">
    <source>
        <dbReference type="ARBA" id="ARBA00023242"/>
    </source>
</evidence>
<dbReference type="PANTHER" id="PTHR45614:SF175">
    <property type="entry name" value="TRANSCRIPTION FACTOR MYB105-RELATED"/>
    <property type="match status" value="1"/>
</dbReference>
<dbReference type="CDD" id="cd00167">
    <property type="entry name" value="SANT"/>
    <property type="match status" value="2"/>
</dbReference>
<dbReference type="PROSITE" id="PS51294">
    <property type="entry name" value="HTH_MYB"/>
    <property type="match status" value="2"/>
</dbReference>
<dbReference type="GO" id="GO:0000981">
    <property type="term" value="F:DNA-binding transcription factor activity, RNA polymerase II-specific"/>
    <property type="evidence" value="ECO:0007669"/>
    <property type="project" value="TreeGrafter"/>
</dbReference>
<reference evidence="9" key="1">
    <citation type="submission" date="2025-08" db="UniProtKB">
        <authorList>
            <consortium name="RefSeq"/>
        </authorList>
    </citation>
    <scope>IDENTIFICATION</scope>
    <source>
        <tissue evidence="9">Leaf</tissue>
    </source>
</reference>
<proteinExistence type="predicted"/>
<comment type="subcellular location">
    <subcellularLocation>
        <location evidence="1">Nucleus</location>
    </subcellularLocation>
</comment>
<name>A0A6J0L761_RAPSA</name>
<dbReference type="KEGG" id="rsz:108826493"/>
<evidence type="ECO:0000256" key="1">
    <source>
        <dbReference type="ARBA" id="ARBA00004123"/>
    </source>
</evidence>
<evidence type="ECO:0000256" key="4">
    <source>
        <dbReference type="ARBA" id="ARBA00023125"/>
    </source>
</evidence>
<dbReference type="Proteomes" id="UP000504610">
    <property type="component" value="Unplaced"/>
</dbReference>
<accession>A0A6J0L761</accession>
<dbReference type="InterPro" id="IPR050560">
    <property type="entry name" value="MYB_TF"/>
</dbReference>
<sequence length="316" mass="36561">MGMEIAHTNVSSPSITPHFPSSSHPLTNNIVMSKDHHRWMDQIASWQYFSLNNDKGHYYASQGEEDMKNPNRCNCSNSSKKERGDCGSCRNSLKASVSRGHWRPAEDAKLKELVAVYGPQNWNLIAEKLQGRSGKSCRLRWFNQLDPRINRRAFTEEEEERLMQAHNLYGNKWAMIARLFPGRTDNSVKNHWHVVMARKFREQSSVYTRRKTMITHKPLVTPNIHSCNDFEPTRSDLIHPVGNDQNHLMLPIPCFSGYDHGMFENQMMVDDYSSRTREAATKFDLLSYTGKCEMLDESMNEKKEPHFFDFLGLGTV</sequence>
<dbReference type="Gene3D" id="1.10.10.60">
    <property type="entry name" value="Homeodomain-like"/>
    <property type="match status" value="2"/>
</dbReference>
<evidence type="ECO:0000313" key="9">
    <source>
        <dbReference type="RefSeq" id="XP_018455371.2"/>
    </source>
</evidence>
<dbReference type="GO" id="GO:0000978">
    <property type="term" value="F:RNA polymerase II cis-regulatory region sequence-specific DNA binding"/>
    <property type="evidence" value="ECO:0007669"/>
    <property type="project" value="TreeGrafter"/>
</dbReference>
<dbReference type="GeneID" id="108826493"/>
<dbReference type="AlphaFoldDB" id="A0A6J0L761"/>
<evidence type="ECO:0000313" key="8">
    <source>
        <dbReference type="Proteomes" id="UP000504610"/>
    </source>
</evidence>
<dbReference type="RefSeq" id="XP_018455371.2">
    <property type="nucleotide sequence ID" value="XM_018599869.2"/>
</dbReference>
<protein>
    <submittedName>
        <fullName evidence="9">Transcription factor MYB105-like</fullName>
    </submittedName>
</protein>
<organism evidence="8 9">
    <name type="scientific">Raphanus sativus</name>
    <name type="common">Radish</name>
    <name type="synonym">Raphanus raphanistrum var. sativus</name>
    <dbReference type="NCBI Taxonomy" id="3726"/>
    <lineage>
        <taxon>Eukaryota</taxon>
        <taxon>Viridiplantae</taxon>
        <taxon>Streptophyta</taxon>
        <taxon>Embryophyta</taxon>
        <taxon>Tracheophyta</taxon>
        <taxon>Spermatophyta</taxon>
        <taxon>Magnoliopsida</taxon>
        <taxon>eudicotyledons</taxon>
        <taxon>Gunneridae</taxon>
        <taxon>Pentapetalae</taxon>
        <taxon>rosids</taxon>
        <taxon>malvids</taxon>
        <taxon>Brassicales</taxon>
        <taxon>Brassicaceae</taxon>
        <taxon>Brassiceae</taxon>
        <taxon>Raphanus</taxon>
    </lineage>
</organism>
<keyword evidence="2" id="KW-0677">Repeat</keyword>
<evidence type="ECO:0000256" key="5">
    <source>
        <dbReference type="ARBA" id="ARBA00023163"/>
    </source>
</evidence>
<feature type="compositionally biased region" description="Polar residues" evidence="7">
    <location>
        <begin position="8"/>
        <end position="26"/>
    </location>
</feature>
<keyword evidence="8" id="KW-1185">Reference proteome</keyword>
<gene>
    <name evidence="9" type="primary">LOC108826493</name>
</gene>